<feature type="transmembrane region" description="Helical" evidence="2">
    <location>
        <begin position="415"/>
        <end position="437"/>
    </location>
</feature>
<evidence type="ECO:0000313" key="3">
    <source>
        <dbReference type="EMBL" id="BCJ69969.1"/>
    </source>
</evidence>
<feature type="transmembrane region" description="Helical" evidence="2">
    <location>
        <begin position="287"/>
        <end position="304"/>
    </location>
</feature>
<reference evidence="3" key="1">
    <citation type="submission" date="2020-08" db="EMBL/GenBank/DDBJ databases">
        <title>Whole genome shotgun sequence of Polymorphospora rubra NBRC 101157.</title>
        <authorList>
            <person name="Komaki H."/>
            <person name="Tamura T."/>
        </authorList>
    </citation>
    <scope>NUCLEOTIDE SEQUENCE</scope>
    <source>
        <strain evidence="3">NBRC 101157</strain>
    </source>
</reference>
<keyword evidence="4" id="KW-1185">Reference proteome</keyword>
<feature type="transmembrane region" description="Helical" evidence="2">
    <location>
        <begin position="261"/>
        <end position="281"/>
    </location>
</feature>
<proteinExistence type="predicted"/>
<evidence type="ECO:0008006" key="5">
    <source>
        <dbReference type="Google" id="ProtNLM"/>
    </source>
</evidence>
<feature type="transmembrane region" description="Helical" evidence="2">
    <location>
        <begin position="238"/>
        <end position="254"/>
    </location>
</feature>
<dbReference type="RefSeq" id="WP_212819580.1">
    <property type="nucleotide sequence ID" value="NZ_AP023359.1"/>
</dbReference>
<accession>A0A810ND22</accession>
<dbReference type="Pfam" id="PF07907">
    <property type="entry name" value="YibE_F"/>
    <property type="match status" value="1"/>
</dbReference>
<feature type="transmembrane region" description="Helical" evidence="2">
    <location>
        <begin position="316"/>
        <end position="337"/>
    </location>
</feature>
<keyword evidence="2" id="KW-1133">Transmembrane helix</keyword>
<feature type="transmembrane region" description="Helical" evidence="2">
    <location>
        <begin position="357"/>
        <end position="375"/>
    </location>
</feature>
<feature type="transmembrane region" description="Helical" evidence="2">
    <location>
        <begin position="457"/>
        <end position="478"/>
    </location>
</feature>
<dbReference type="KEGG" id="pry:Prubr_69900"/>
<evidence type="ECO:0000256" key="1">
    <source>
        <dbReference type="SAM" id="MobiDB-lite"/>
    </source>
</evidence>
<dbReference type="PANTHER" id="PTHR41771">
    <property type="entry name" value="MEMBRANE PROTEIN-RELATED"/>
    <property type="match status" value="1"/>
</dbReference>
<gene>
    <name evidence="3" type="ORF">Prubr_69900</name>
</gene>
<feature type="transmembrane region" description="Helical" evidence="2">
    <location>
        <begin position="107"/>
        <end position="127"/>
    </location>
</feature>
<feature type="region of interest" description="Disordered" evidence="1">
    <location>
        <begin position="1"/>
        <end position="101"/>
    </location>
</feature>
<evidence type="ECO:0000256" key="2">
    <source>
        <dbReference type="SAM" id="Phobius"/>
    </source>
</evidence>
<dbReference type="AlphaFoldDB" id="A0A810ND22"/>
<sequence length="491" mass="48956">MWDPGTDDRTPRQRRTDPPPAAAPAGEPAATGWPPPAEPAPEAPPAGHPGPAPTARRPGASADGPAGPGAGEPTVTAGGPGAGPVPGDGHHHHHGPAGPASAHTRRAVFAILIPAAVATLVGLLVLWPGDRATSAAADPTERAYGEVVRVVEEPCPEGDPTVGESTEDPGGLGGWPCGSADVRIGEGAGAGQTATVELPRGPGSPSVDVGDDVVLLVLEGMVPGSVAYTITDHQRGQPMIWLIALTAAVIIGFGRWRGLSAIAGLAVSFGVLLLFVIPAILAGSSPLLVAVVGAATIMFAVLYLTHGTSVHTSVAILGTLVALVLTGLLGAGFTALIELTGVGSEESAYLAVMQGNVDMRGLLLAGIIIGALGALDDVTVTQAMTVAELARHPTSRRNLYRAAARVGRSHVGSAVNTLVLAYAGASLPLLLLIAAGGQDVGNLLTSEFLAEEIVRSAVGTIGLVAAVPITTALAVLVAEPGRGKASTAAAT</sequence>
<keyword evidence="2" id="KW-0472">Membrane</keyword>
<dbReference type="EMBL" id="AP023359">
    <property type="protein sequence ID" value="BCJ69969.1"/>
    <property type="molecule type" value="Genomic_DNA"/>
</dbReference>
<name>A0A810ND22_9ACTN</name>
<dbReference type="InterPro" id="IPR012507">
    <property type="entry name" value="YibE_F"/>
</dbReference>
<protein>
    <recommendedName>
        <fullName evidence="5">YibE/F family protein</fullName>
    </recommendedName>
</protein>
<keyword evidence="2" id="KW-0812">Transmembrane</keyword>
<organism evidence="3 4">
    <name type="scientific">Polymorphospora rubra</name>
    <dbReference type="NCBI Taxonomy" id="338584"/>
    <lineage>
        <taxon>Bacteria</taxon>
        <taxon>Bacillati</taxon>
        <taxon>Actinomycetota</taxon>
        <taxon>Actinomycetes</taxon>
        <taxon>Micromonosporales</taxon>
        <taxon>Micromonosporaceae</taxon>
        <taxon>Polymorphospora</taxon>
    </lineage>
</organism>
<feature type="compositionally biased region" description="Pro residues" evidence="1">
    <location>
        <begin position="33"/>
        <end position="52"/>
    </location>
</feature>
<feature type="compositionally biased region" description="Basic and acidic residues" evidence="1">
    <location>
        <begin position="1"/>
        <end position="17"/>
    </location>
</feature>
<feature type="compositionally biased region" description="Low complexity" evidence="1">
    <location>
        <begin position="53"/>
        <end position="77"/>
    </location>
</feature>
<feature type="compositionally biased region" description="Low complexity" evidence="1">
    <location>
        <begin position="23"/>
        <end position="32"/>
    </location>
</feature>
<evidence type="ECO:0000313" key="4">
    <source>
        <dbReference type="Proteomes" id="UP000680866"/>
    </source>
</evidence>
<dbReference type="Proteomes" id="UP000680866">
    <property type="component" value="Chromosome"/>
</dbReference>
<dbReference type="PANTHER" id="PTHR41771:SF1">
    <property type="entry name" value="MEMBRANE PROTEIN"/>
    <property type="match status" value="1"/>
</dbReference>